<evidence type="ECO:0000313" key="3">
    <source>
        <dbReference type="Proteomes" id="UP000183567"/>
    </source>
</evidence>
<name>A0A1J8QK55_9AGAM</name>
<gene>
    <name evidence="2" type="ORF">AZE42_05541</name>
</gene>
<evidence type="ECO:0000259" key="1">
    <source>
        <dbReference type="Pfam" id="PF20415"/>
    </source>
</evidence>
<dbReference type="AlphaFoldDB" id="A0A1J8QK55"/>
<dbReference type="InterPro" id="IPR046522">
    <property type="entry name" value="DUF6699"/>
</dbReference>
<dbReference type="STRING" id="180088.A0A1J8QK55"/>
<proteinExistence type="predicted"/>
<protein>
    <recommendedName>
        <fullName evidence="1">DUF6699 domain-containing protein</fullName>
    </recommendedName>
</protein>
<dbReference type="Pfam" id="PF20415">
    <property type="entry name" value="DUF6699"/>
    <property type="match status" value="1"/>
</dbReference>
<reference evidence="2 3" key="1">
    <citation type="submission" date="2016-03" db="EMBL/GenBank/DDBJ databases">
        <title>Comparative genomics of the ectomycorrhizal sister species Rhizopogon vinicolor and Rhizopogon vesiculosus (Basidiomycota: Boletales) reveals a divergence of the mating type B locus.</title>
        <authorList>
            <person name="Mujic A.B."/>
            <person name="Kuo A."/>
            <person name="Tritt A."/>
            <person name="Lipzen A."/>
            <person name="Chen C."/>
            <person name="Johnson J."/>
            <person name="Sharma A."/>
            <person name="Barry K."/>
            <person name="Grigoriev I.V."/>
            <person name="Spatafora J.W."/>
        </authorList>
    </citation>
    <scope>NUCLEOTIDE SEQUENCE [LARGE SCALE GENOMIC DNA]</scope>
    <source>
        <strain evidence="2 3">AM-OR11-056</strain>
    </source>
</reference>
<evidence type="ECO:0000313" key="2">
    <source>
        <dbReference type="EMBL" id="OJA21039.1"/>
    </source>
</evidence>
<dbReference type="EMBL" id="LVVM01000303">
    <property type="protein sequence ID" value="OJA21039.1"/>
    <property type="molecule type" value="Genomic_DNA"/>
</dbReference>
<dbReference type="OrthoDB" id="3251728at2759"/>
<dbReference type="Proteomes" id="UP000183567">
    <property type="component" value="Unassembled WGS sequence"/>
</dbReference>
<sequence>MSGPYVYQPAPYEPPPYYVHPHTPQRSPFIPPSNLFPSSPYHSPNLPFVDLPETRTSYYPEGFLRQRRPSWHAGMAAAPPSPSFLGVPLPSGHNRRHSFGHSSRPAWPYHSSSQQCQIHPLLNGEAYGTDLYFDIANPAFAPSRRAGPNNMVMLSVDELREHATAPTITSMRITHDAIPQWPIDLEFVHGEYDAMNPLPLTVGDILWMIHSSLNRQISHQDWARLSQSEETAIARAYTRRYRSSPSSSQMEASQGVKRVDYLMDRHVFRGLVRAADGDGFYHWRLLT</sequence>
<organism evidence="2 3">
    <name type="scientific">Rhizopogon vesiculosus</name>
    <dbReference type="NCBI Taxonomy" id="180088"/>
    <lineage>
        <taxon>Eukaryota</taxon>
        <taxon>Fungi</taxon>
        <taxon>Dikarya</taxon>
        <taxon>Basidiomycota</taxon>
        <taxon>Agaricomycotina</taxon>
        <taxon>Agaricomycetes</taxon>
        <taxon>Agaricomycetidae</taxon>
        <taxon>Boletales</taxon>
        <taxon>Suillineae</taxon>
        <taxon>Rhizopogonaceae</taxon>
        <taxon>Rhizopogon</taxon>
    </lineage>
</organism>
<keyword evidence="3" id="KW-1185">Reference proteome</keyword>
<feature type="domain" description="DUF6699" evidence="1">
    <location>
        <begin position="131"/>
        <end position="277"/>
    </location>
</feature>
<accession>A0A1J8QK55</accession>
<comment type="caution">
    <text evidence="2">The sequence shown here is derived from an EMBL/GenBank/DDBJ whole genome shotgun (WGS) entry which is preliminary data.</text>
</comment>